<dbReference type="AlphaFoldDB" id="A0A7V8NV79"/>
<organism evidence="7 8">
    <name type="scientific">Candidatus Acidiferrum panamense</name>
    <dbReference type="NCBI Taxonomy" id="2741543"/>
    <lineage>
        <taxon>Bacteria</taxon>
        <taxon>Pseudomonadati</taxon>
        <taxon>Acidobacteriota</taxon>
        <taxon>Terriglobia</taxon>
        <taxon>Candidatus Acidiferrales</taxon>
        <taxon>Candidatus Acidiferrum</taxon>
    </lineage>
</organism>
<feature type="signal peptide" evidence="5">
    <location>
        <begin position="1"/>
        <end position="22"/>
    </location>
</feature>
<keyword evidence="5" id="KW-0732">Signal</keyword>
<evidence type="ECO:0000256" key="4">
    <source>
        <dbReference type="PROSITE-ProRule" id="PRU00433"/>
    </source>
</evidence>
<evidence type="ECO:0000256" key="1">
    <source>
        <dbReference type="ARBA" id="ARBA00022617"/>
    </source>
</evidence>
<dbReference type="GO" id="GO:0046872">
    <property type="term" value="F:metal ion binding"/>
    <property type="evidence" value="ECO:0007669"/>
    <property type="project" value="UniProtKB-KW"/>
</dbReference>
<dbReference type="Gene3D" id="1.10.760.10">
    <property type="entry name" value="Cytochrome c-like domain"/>
    <property type="match status" value="1"/>
</dbReference>
<dbReference type="PROSITE" id="PS51007">
    <property type="entry name" value="CYTC"/>
    <property type="match status" value="1"/>
</dbReference>
<dbReference type="EMBL" id="JACDQQ010002216">
    <property type="protein sequence ID" value="MBA0087850.1"/>
    <property type="molecule type" value="Genomic_DNA"/>
</dbReference>
<evidence type="ECO:0000259" key="6">
    <source>
        <dbReference type="PROSITE" id="PS51007"/>
    </source>
</evidence>
<evidence type="ECO:0000256" key="5">
    <source>
        <dbReference type="SAM" id="SignalP"/>
    </source>
</evidence>
<keyword evidence="1 4" id="KW-0349">Heme</keyword>
<feature type="domain" description="Cytochrome c" evidence="6">
    <location>
        <begin position="57"/>
        <end position="146"/>
    </location>
</feature>
<gene>
    <name evidence="7" type="ORF">HRJ53_22925</name>
</gene>
<evidence type="ECO:0000256" key="2">
    <source>
        <dbReference type="ARBA" id="ARBA00022723"/>
    </source>
</evidence>
<dbReference type="SUPFAM" id="SSF46626">
    <property type="entry name" value="Cytochrome c"/>
    <property type="match status" value="1"/>
</dbReference>
<feature type="chain" id="PRO_5031180879" evidence="5">
    <location>
        <begin position="23"/>
        <end position="189"/>
    </location>
</feature>
<dbReference type="InterPro" id="IPR036909">
    <property type="entry name" value="Cyt_c-like_dom_sf"/>
</dbReference>
<dbReference type="GO" id="GO:0009055">
    <property type="term" value="F:electron transfer activity"/>
    <property type="evidence" value="ECO:0007669"/>
    <property type="project" value="InterPro"/>
</dbReference>
<keyword evidence="3 4" id="KW-0408">Iron</keyword>
<keyword evidence="8" id="KW-1185">Reference proteome</keyword>
<evidence type="ECO:0000313" key="8">
    <source>
        <dbReference type="Proteomes" id="UP000567293"/>
    </source>
</evidence>
<accession>A0A7V8NV79</accession>
<protein>
    <submittedName>
        <fullName evidence="7">Cytochrome c</fullName>
    </submittedName>
</protein>
<dbReference type="Proteomes" id="UP000567293">
    <property type="component" value="Unassembled WGS sequence"/>
</dbReference>
<sequence length="189" mass="20535">MASRRVLPVAFSLLLMSFPVLAQGLTYGIGRTPSAEEIRARDISISPTGEELPPGKGSAKEGALTYRSKGCAGCHGANGTGGAAPILKSKDPTNPDVWARGRILPLRAPFATTVWDYINRGMPLNREGTLTPDEVYGLTAYLLFINGVIPEDQVLDQQNLPAVKMPLGDKYARLPEWKPRTPRLKGYPY</sequence>
<dbReference type="Pfam" id="PF13442">
    <property type="entry name" value="Cytochrome_CBB3"/>
    <property type="match status" value="1"/>
</dbReference>
<dbReference type="InterPro" id="IPR009056">
    <property type="entry name" value="Cyt_c-like_dom"/>
</dbReference>
<reference evidence="7" key="1">
    <citation type="submission" date="2020-06" db="EMBL/GenBank/DDBJ databases">
        <title>Legume-microbial interactions unlock mineral nutrients during tropical forest succession.</title>
        <authorList>
            <person name="Epihov D.Z."/>
        </authorList>
    </citation>
    <scope>NUCLEOTIDE SEQUENCE [LARGE SCALE GENOMIC DNA]</scope>
    <source>
        <strain evidence="7">Pan2503</strain>
    </source>
</reference>
<dbReference type="GO" id="GO:0020037">
    <property type="term" value="F:heme binding"/>
    <property type="evidence" value="ECO:0007669"/>
    <property type="project" value="InterPro"/>
</dbReference>
<name>A0A7V8NV79_9BACT</name>
<keyword evidence="2 4" id="KW-0479">Metal-binding</keyword>
<evidence type="ECO:0000256" key="3">
    <source>
        <dbReference type="ARBA" id="ARBA00023004"/>
    </source>
</evidence>
<comment type="caution">
    <text evidence="7">The sequence shown here is derived from an EMBL/GenBank/DDBJ whole genome shotgun (WGS) entry which is preliminary data.</text>
</comment>
<proteinExistence type="predicted"/>
<evidence type="ECO:0000313" key="7">
    <source>
        <dbReference type="EMBL" id="MBA0087850.1"/>
    </source>
</evidence>